<feature type="region of interest" description="Disordered" evidence="1">
    <location>
        <begin position="33"/>
        <end position="52"/>
    </location>
</feature>
<evidence type="ECO:0000256" key="1">
    <source>
        <dbReference type="SAM" id="MobiDB-lite"/>
    </source>
</evidence>
<accession>A0A2U3LVV6</accession>
<name>A0A2U3LVV6_9FIRM</name>
<organism evidence="2 3">
    <name type="scientific">Candidatus Desulfosporosinus infrequens</name>
    <dbReference type="NCBI Taxonomy" id="2043169"/>
    <lineage>
        <taxon>Bacteria</taxon>
        <taxon>Bacillati</taxon>
        <taxon>Bacillota</taxon>
        <taxon>Clostridia</taxon>
        <taxon>Eubacteriales</taxon>
        <taxon>Desulfitobacteriaceae</taxon>
        <taxon>Desulfosporosinus</taxon>
    </lineage>
</organism>
<gene>
    <name evidence="2" type="ORF">SBF1_880031</name>
</gene>
<proteinExistence type="predicted"/>
<evidence type="ECO:0000313" key="2">
    <source>
        <dbReference type="EMBL" id="SPF55979.1"/>
    </source>
</evidence>
<evidence type="ECO:0000313" key="3">
    <source>
        <dbReference type="Proteomes" id="UP000238916"/>
    </source>
</evidence>
<reference evidence="3" key="1">
    <citation type="submission" date="2018-02" db="EMBL/GenBank/DDBJ databases">
        <authorList>
            <person name="Hausmann B."/>
        </authorList>
    </citation>
    <scope>NUCLEOTIDE SEQUENCE [LARGE SCALE GENOMIC DNA]</scope>
    <source>
        <strain evidence="3">Peat soil MAG SbF1</strain>
    </source>
</reference>
<sequence length="52" mass="6007">MTFLYSLRFMIYTYHRGLVITTSSYLKRCSTFEQTGSDYGDPLDDSPAESLK</sequence>
<dbReference type="AlphaFoldDB" id="A0A2U3LVV6"/>
<feature type="compositionally biased region" description="Acidic residues" evidence="1">
    <location>
        <begin position="41"/>
        <end position="52"/>
    </location>
</feature>
<dbReference type="Proteomes" id="UP000238916">
    <property type="component" value="Unassembled WGS sequence"/>
</dbReference>
<protein>
    <submittedName>
        <fullName evidence="2">Uncharacterized protein</fullName>
    </submittedName>
</protein>
<dbReference type="EMBL" id="OMOF01000867">
    <property type="protein sequence ID" value="SPF55979.1"/>
    <property type="molecule type" value="Genomic_DNA"/>
</dbReference>